<evidence type="ECO:0000256" key="11">
    <source>
        <dbReference type="SAM" id="Phobius"/>
    </source>
</evidence>
<dbReference type="GO" id="GO:0016020">
    <property type="term" value="C:membrane"/>
    <property type="evidence" value="ECO:0007669"/>
    <property type="project" value="UniProtKB-SubCell"/>
</dbReference>
<dbReference type="InParanoid" id="A0A3P8X026"/>
<dbReference type="Ensembl" id="ENSCSET00000032779.1">
    <property type="protein sequence ID" value="ENSCSEP00000032359.1"/>
    <property type="gene ID" value="ENSCSEG00000020761.1"/>
</dbReference>
<dbReference type="OMA" id="CAVWNVV"/>
<keyword evidence="13" id="KW-1185">Reference proteome</keyword>
<keyword evidence="9" id="KW-0966">Cell projection</keyword>
<feature type="transmembrane region" description="Helical" evidence="11">
    <location>
        <begin position="191"/>
        <end position="209"/>
    </location>
</feature>
<dbReference type="GO" id="GO:0060271">
    <property type="term" value="P:cilium assembly"/>
    <property type="evidence" value="ECO:0007669"/>
    <property type="project" value="TreeGrafter"/>
</dbReference>
<feature type="transmembrane region" description="Helical" evidence="11">
    <location>
        <begin position="63"/>
        <end position="88"/>
    </location>
</feature>
<keyword evidence="5" id="KW-0970">Cilium biogenesis/degradation</keyword>
<dbReference type="GO" id="GO:0035869">
    <property type="term" value="C:ciliary transition zone"/>
    <property type="evidence" value="ECO:0007669"/>
    <property type="project" value="TreeGrafter"/>
</dbReference>
<comment type="similarity">
    <text evidence="3">Belongs to the TMEM237 family.</text>
</comment>
<proteinExistence type="inferred from homology"/>
<dbReference type="Proteomes" id="UP000265120">
    <property type="component" value="Chromosome 16"/>
</dbReference>
<name>A0A3P8X026_CYNSE</name>
<dbReference type="GeneTree" id="ENSGT00390000005159"/>
<dbReference type="AlphaFoldDB" id="A0A3P8X026"/>
<comment type="function">
    <text evidence="10">Component of the transition zone in primary cilia. Required for ciliogenesis.</text>
</comment>
<evidence type="ECO:0000256" key="4">
    <source>
        <dbReference type="ARBA" id="ARBA00022692"/>
    </source>
</evidence>
<reference evidence="12" key="2">
    <citation type="submission" date="2025-08" db="UniProtKB">
        <authorList>
            <consortium name="Ensembl"/>
        </authorList>
    </citation>
    <scope>IDENTIFICATION</scope>
</reference>
<organism evidence="12 13">
    <name type="scientific">Cynoglossus semilaevis</name>
    <name type="common">Tongue sole</name>
    <dbReference type="NCBI Taxonomy" id="244447"/>
    <lineage>
        <taxon>Eukaryota</taxon>
        <taxon>Metazoa</taxon>
        <taxon>Chordata</taxon>
        <taxon>Craniata</taxon>
        <taxon>Vertebrata</taxon>
        <taxon>Euteleostomi</taxon>
        <taxon>Actinopterygii</taxon>
        <taxon>Neopterygii</taxon>
        <taxon>Teleostei</taxon>
        <taxon>Neoteleostei</taxon>
        <taxon>Acanthomorphata</taxon>
        <taxon>Carangaria</taxon>
        <taxon>Pleuronectiformes</taxon>
        <taxon>Pleuronectoidei</taxon>
        <taxon>Cynoglossidae</taxon>
        <taxon>Cynoglossinae</taxon>
        <taxon>Cynoglossus</taxon>
    </lineage>
</organism>
<dbReference type="PANTHER" id="PTHR28388:SF1">
    <property type="entry name" value="TRANSMEMBRANE PROTEIN 237"/>
    <property type="match status" value="1"/>
</dbReference>
<evidence type="ECO:0000256" key="5">
    <source>
        <dbReference type="ARBA" id="ARBA00022794"/>
    </source>
</evidence>
<keyword evidence="4 11" id="KW-0812">Transmembrane</keyword>
<evidence type="ECO:0000256" key="3">
    <source>
        <dbReference type="ARBA" id="ARBA00008783"/>
    </source>
</evidence>
<accession>A0A3P8X026</accession>
<keyword evidence="7" id="KW-0969">Cilium</keyword>
<reference evidence="12" key="3">
    <citation type="submission" date="2025-09" db="UniProtKB">
        <authorList>
            <consortium name="Ensembl"/>
        </authorList>
    </citation>
    <scope>IDENTIFICATION</scope>
</reference>
<evidence type="ECO:0000256" key="6">
    <source>
        <dbReference type="ARBA" id="ARBA00022989"/>
    </source>
</evidence>
<sequence length="228" mass="24947">KTNATENYSIDLRAENDDVITDIQSPLPQQSLFFTPHGLSQSVGKVFVDGNTKRDVAMRVHSGFVIGLFSQGLLAGFAVWSVIVVYILAGDRMSTLTNLLVQYHPLAYLSQSLQYLLLTISTVSAFDLNLGKTSTVLSRLLTLDSAALTSVYFISLTLSLSQQMTSDRINHYPSANHTLPPSSEQQILRPWIAVNFVVALLAGAAWAVISTGPDIDYTEFLMSMEVQG</sequence>
<feature type="transmembrane region" description="Helical" evidence="11">
    <location>
        <begin position="108"/>
        <end position="128"/>
    </location>
</feature>
<dbReference type="PANTHER" id="PTHR28388">
    <property type="entry name" value="TRANSMEMBRANE PROTEIN 237"/>
    <property type="match status" value="1"/>
</dbReference>
<protein>
    <submittedName>
        <fullName evidence="12">Transmembrane protein 237a</fullName>
    </submittedName>
</protein>
<feature type="transmembrane region" description="Helical" evidence="11">
    <location>
        <begin position="140"/>
        <end position="160"/>
    </location>
</feature>
<dbReference type="GO" id="GO:0060027">
    <property type="term" value="P:convergent extension involved in gastrulation"/>
    <property type="evidence" value="ECO:0007669"/>
    <property type="project" value="Ensembl"/>
</dbReference>
<keyword evidence="6 11" id="KW-1133">Transmembrane helix</keyword>
<dbReference type="Pfam" id="PF15383">
    <property type="entry name" value="TMEM237"/>
    <property type="match status" value="1"/>
</dbReference>
<evidence type="ECO:0000313" key="12">
    <source>
        <dbReference type="Ensembl" id="ENSCSEP00000032359.1"/>
    </source>
</evidence>
<reference evidence="12 13" key="1">
    <citation type="journal article" date="2014" name="Nat. Genet.">
        <title>Whole-genome sequence of a flatfish provides insights into ZW sex chromosome evolution and adaptation to a benthic lifestyle.</title>
        <authorList>
            <person name="Chen S."/>
            <person name="Zhang G."/>
            <person name="Shao C."/>
            <person name="Huang Q."/>
            <person name="Liu G."/>
            <person name="Zhang P."/>
            <person name="Song W."/>
            <person name="An N."/>
            <person name="Chalopin D."/>
            <person name="Volff J.N."/>
            <person name="Hong Y."/>
            <person name="Li Q."/>
            <person name="Sha Z."/>
            <person name="Zhou H."/>
            <person name="Xie M."/>
            <person name="Yu Q."/>
            <person name="Liu Y."/>
            <person name="Xiang H."/>
            <person name="Wang N."/>
            <person name="Wu K."/>
            <person name="Yang C."/>
            <person name="Zhou Q."/>
            <person name="Liao X."/>
            <person name="Yang L."/>
            <person name="Hu Q."/>
            <person name="Zhang J."/>
            <person name="Meng L."/>
            <person name="Jin L."/>
            <person name="Tian Y."/>
            <person name="Lian J."/>
            <person name="Yang J."/>
            <person name="Miao G."/>
            <person name="Liu S."/>
            <person name="Liang Z."/>
            <person name="Yan F."/>
            <person name="Li Y."/>
            <person name="Sun B."/>
            <person name="Zhang H."/>
            <person name="Zhang J."/>
            <person name="Zhu Y."/>
            <person name="Du M."/>
            <person name="Zhao Y."/>
            <person name="Schartl M."/>
            <person name="Tang Q."/>
            <person name="Wang J."/>
        </authorList>
    </citation>
    <scope>NUCLEOTIDE SEQUENCE</scope>
</reference>
<dbReference type="STRING" id="244447.ENSCSEP00000032359"/>
<keyword evidence="8 11" id="KW-0472">Membrane</keyword>
<evidence type="ECO:0000256" key="8">
    <source>
        <dbReference type="ARBA" id="ARBA00023136"/>
    </source>
</evidence>
<evidence type="ECO:0000256" key="2">
    <source>
        <dbReference type="ARBA" id="ARBA00004141"/>
    </source>
</evidence>
<evidence type="ECO:0000313" key="13">
    <source>
        <dbReference type="Proteomes" id="UP000265120"/>
    </source>
</evidence>
<evidence type="ECO:0000256" key="1">
    <source>
        <dbReference type="ARBA" id="ARBA00004138"/>
    </source>
</evidence>
<dbReference type="InterPro" id="IPR029409">
    <property type="entry name" value="TMEM237"/>
</dbReference>
<evidence type="ECO:0000256" key="9">
    <source>
        <dbReference type="ARBA" id="ARBA00023273"/>
    </source>
</evidence>
<comment type="subcellular location">
    <subcellularLocation>
        <location evidence="1">Cell projection</location>
        <location evidence="1">Cilium</location>
    </subcellularLocation>
    <subcellularLocation>
        <location evidence="2">Membrane</location>
        <topology evidence="2">Multi-pass membrane protein</topology>
    </subcellularLocation>
</comment>
<evidence type="ECO:0000256" key="7">
    <source>
        <dbReference type="ARBA" id="ARBA00023069"/>
    </source>
</evidence>
<evidence type="ECO:0000256" key="10">
    <source>
        <dbReference type="ARBA" id="ARBA00025631"/>
    </source>
</evidence>